<dbReference type="Proteomes" id="UP001143545">
    <property type="component" value="Unassembled WGS sequence"/>
</dbReference>
<name>A0A9W6B2Z9_9FLAO</name>
<proteinExistence type="predicted"/>
<comment type="caution">
    <text evidence="1">The sequence shown here is derived from an EMBL/GenBank/DDBJ whole genome shotgun (WGS) entry which is preliminary data.</text>
</comment>
<sequence length="130" mass="15164">MKKIFLISCLVTLLTGCDPEKCSSFHLANYSETNVNIYFVSQDTIIFKNIYQDSKIPFGSKYCDMGGGSILYMALYDSIYITDFSNNILKVYKEDTPGKNIYNIDEYWSVNNPSKHDYEYIYEINEEDFQ</sequence>
<dbReference type="EMBL" id="BRVP01000003">
    <property type="protein sequence ID" value="GLB51401.1"/>
    <property type="molecule type" value="Genomic_DNA"/>
</dbReference>
<accession>A0A9W6B2Z9</accession>
<evidence type="ECO:0008006" key="3">
    <source>
        <dbReference type="Google" id="ProtNLM"/>
    </source>
</evidence>
<organism evidence="1 2">
    <name type="scientific">Neptunitalea chrysea</name>
    <dbReference type="NCBI Taxonomy" id="1647581"/>
    <lineage>
        <taxon>Bacteria</taxon>
        <taxon>Pseudomonadati</taxon>
        <taxon>Bacteroidota</taxon>
        <taxon>Flavobacteriia</taxon>
        <taxon>Flavobacteriales</taxon>
        <taxon>Flavobacteriaceae</taxon>
        <taxon>Neptunitalea</taxon>
    </lineage>
</organism>
<dbReference type="RefSeq" id="WP_281751916.1">
    <property type="nucleotide sequence ID" value="NZ_BRVP01000003.1"/>
</dbReference>
<evidence type="ECO:0000313" key="1">
    <source>
        <dbReference type="EMBL" id="GLB51401.1"/>
    </source>
</evidence>
<dbReference type="AlphaFoldDB" id="A0A9W6B2Z9"/>
<gene>
    <name evidence="1" type="ORF">NBRC110019_04400</name>
</gene>
<keyword evidence="2" id="KW-1185">Reference proteome</keyword>
<reference evidence="1" key="1">
    <citation type="submission" date="2022-07" db="EMBL/GenBank/DDBJ databases">
        <title>Taxonomy of Novel Oxalotrophic and Methylotrophic Bacteria.</title>
        <authorList>
            <person name="Sahin N."/>
            <person name="Tani A."/>
        </authorList>
    </citation>
    <scope>NUCLEOTIDE SEQUENCE</scope>
    <source>
        <strain evidence="1">AM327</strain>
    </source>
</reference>
<protein>
    <recommendedName>
        <fullName evidence="3">Lipoprotein</fullName>
    </recommendedName>
</protein>
<dbReference type="PROSITE" id="PS51257">
    <property type="entry name" value="PROKAR_LIPOPROTEIN"/>
    <property type="match status" value="1"/>
</dbReference>
<evidence type="ECO:0000313" key="2">
    <source>
        <dbReference type="Proteomes" id="UP001143545"/>
    </source>
</evidence>